<dbReference type="Gene3D" id="2.60.40.640">
    <property type="match status" value="2"/>
</dbReference>
<dbReference type="InterPro" id="IPR011022">
    <property type="entry name" value="Arrestin_C-like"/>
</dbReference>
<name>B3RZF2_TRIAD</name>
<dbReference type="PANTHER" id="PTHR11188">
    <property type="entry name" value="ARRESTIN DOMAIN CONTAINING PROTEIN"/>
    <property type="match status" value="1"/>
</dbReference>
<dbReference type="InterPro" id="IPR050357">
    <property type="entry name" value="Arrestin_domain-protein"/>
</dbReference>
<dbReference type="PANTHER" id="PTHR11188:SF17">
    <property type="entry name" value="FI21816P1"/>
    <property type="match status" value="1"/>
</dbReference>
<dbReference type="InterPro" id="IPR014752">
    <property type="entry name" value="Arrestin-like_C"/>
</dbReference>
<dbReference type="InParanoid" id="B3RZF2"/>
<comment type="similarity">
    <text evidence="1">Belongs to the arrestin family.</text>
</comment>
<dbReference type="GO" id="GO:0015031">
    <property type="term" value="P:protein transport"/>
    <property type="evidence" value="ECO:0000318"/>
    <property type="project" value="GO_Central"/>
</dbReference>
<dbReference type="KEGG" id="tad:TRIADDRAFT_57432"/>
<gene>
    <name evidence="4" type="ORF">TRIADDRAFT_57432</name>
</gene>
<dbReference type="InterPro" id="IPR011021">
    <property type="entry name" value="Arrestin-like_N"/>
</dbReference>
<accession>B3RZF2</accession>
<dbReference type="Pfam" id="PF02752">
    <property type="entry name" value="Arrestin_C"/>
    <property type="match status" value="1"/>
</dbReference>
<feature type="compositionally biased region" description="Low complexity" evidence="2">
    <location>
        <begin position="330"/>
        <end position="339"/>
    </location>
</feature>
<evidence type="ECO:0000259" key="3">
    <source>
        <dbReference type="SMART" id="SM01017"/>
    </source>
</evidence>
<dbReference type="CTD" id="6754573"/>
<evidence type="ECO:0000256" key="2">
    <source>
        <dbReference type="SAM" id="MobiDB-lite"/>
    </source>
</evidence>
<dbReference type="HOGENOM" id="CLU_740407_0_0_1"/>
<dbReference type="Proteomes" id="UP000009022">
    <property type="component" value="Unassembled WGS sequence"/>
</dbReference>
<dbReference type="AlphaFoldDB" id="B3RZF2"/>
<organism evidence="4 5">
    <name type="scientific">Trichoplax adhaerens</name>
    <name type="common">Trichoplax reptans</name>
    <dbReference type="NCBI Taxonomy" id="10228"/>
    <lineage>
        <taxon>Eukaryota</taxon>
        <taxon>Metazoa</taxon>
        <taxon>Placozoa</taxon>
        <taxon>Uniplacotomia</taxon>
        <taxon>Trichoplacea</taxon>
        <taxon>Trichoplacidae</taxon>
        <taxon>Trichoplax</taxon>
    </lineage>
</organism>
<dbReference type="EMBL" id="DS985246">
    <property type="protein sequence ID" value="EDV24191.1"/>
    <property type="molecule type" value="Genomic_DNA"/>
</dbReference>
<feature type="domain" description="Arrestin C-terminal-like" evidence="3">
    <location>
        <begin position="4"/>
        <end position="151"/>
    </location>
</feature>
<evidence type="ECO:0000313" key="5">
    <source>
        <dbReference type="Proteomes" id="UP000009022"/>
    </source>
</evidence>
<evidence type="ECO:0000256" key="1">
    <source>
        <dbReference type="ARBA" id="ARBA00005298"/>
    </source>
</evidence>
<dbReference type="GO" id="GO:0005737">
    <property type="term" value="C:cytoplasm"/>
    <property type="evidence" value="ECO:0000318"/>
    <property type="project" value="GO_Central"/>
</dbReference>
<dbReference type="InterPro" id="IPR014756">
    <property type="entry name" value="Ig_E-set"/>
</dbReference>
<dbReference type="RefSeq" id="XP_002113717.1">
    <property type="nucleotide sequence ID" value="XM_002113681.1"/>
</dbReference>
<reference evidence="4 5" key="1">
    <citation type="journal article" date="2008" name="Nature">
        <title>The Trichoplax genome and the nature of placozoans.</title>
        <authorList>
            <person name="Srivastava M."/>
            <person name="Begovic E."/>
            <person name="Chapman J."/>
            <person name="Putnam N.H."/>
            <person name="Hellsten U."/>
            <person name="Kawashima T."/>
            <person name="Kuo A."/>
            <person name="Mitros T."/>
            <person name="Salamov A."/>
            <person name="Carpenter M.L."/>
            <person name="Signorovitch A.Y."/>
            <person name="Moreno M.A."/>
            <person name="Kamm K."/>
            <person name="Grimwood J."/>
            <person name="Schmutz J."/>
            <person name="Shapiro H."/>
            <person name="Grigoriev I.V."/>
            <person name="Buss L.W."/>
            <person name="Schierwater B."/>
            <person name="Dellaporta S.L."/>
            <person name="Rokhsar D.S."/>
        </authorList>
    </citation>
    <scope>NUCLEOTIDE SEQUENCE [LARGE SCALE GENOMIC DNA]</scope>
    <source>
        <strain evidence="4 5">Grell-BS-1999</strain>
    </source>
</reference>
<dbReference type="PhylomeDB" id="B3RZF2"/>
<dbReference type="SMART" id="SM01017">
    <property type="entry name" value="Arrestin_C"/>
    <property type="match status" value="2"/>
</dbReference>
<sequence>MPKKIKNLEVLVTDEKEYYYPNDQISGNVSFRATSNVLVQNITLKVSGIAATKIKAKDVSGRQSTFRDCYVIFEQKIVLVGVEQGGTSGIPQGEHRFPFSFVLPRNLPSTYQDAEQPKHIHVAYGIETIFNYPKGNSDKKLKPFTIRNVININDPCYSHLPNPVEQETRVRRCCCGSGSIKLLAVIEKVAYLPLQPCLILGEVQNYSKRKVPDVTVHLMRIENYKAQDRSALKSTEIARMSYGEVKPGDTINLENKPFIVPANIASTILNCNLMEITFALNFLVIVPRGENLTASFQVVIGTMEEEPNGTTTADISLHPTDNVNEGRNCSGSFSSPPPYSSIIESEQLIQDSNIAPEA</sequence>
<dbReference type="GeneID" id="6754573"/>
<evidence type="ECO:0000313" key="4">
    <source>
        <dbReference type="EMBL" id="EDV24191.1"/>
    </source>
</evidence>
<dbReference type="SUPFAM" id="SSF81296">
    <property type="entry name" value="E set domains"/>
    <property type="match status" value="2"/>
</dbReference>
<proteinExistence type="inferred from homology"/>
<dbReference type="OMA" id="YVANEYY"/>
<feature type="region of interest" description="Disordered" evidence="2">
    <location>
        <begin position="307"/>
        <end position="339"/>
    </location>
</feature>
<keyword evidence="5" id="KW-1185">Reference proteome</keyword>
<feature type="compositionally biased region" description="Polar residues" evidence="2">
    <location>
        <begin position="308"/>
        <end position="329"/>
    </location>
</feature>
<dbReference type="eggNOG" id="KOG3780">
    <property type="taxonomic scope" value="Eukaryota"/>
</dbReference>
<protein>
    <recommendedName>
        <fullName evidence="3">Arrestin C-terminal-like domain-containing protein</fullName>
    </recommendedName>
</protein>
<feature type="domain" description="Arrestin C-terminal-like" evidence="3">
    <location>
        <begin position="176"/>
        <end position="305"/>
    </location>
</feature>
<dbReference type="Pfam" id="PF00339">
    <property type="entry name" value="Arrestin_N"/>
    <property type="match status" value="1"/>
</dbReference>
<dbReference type="OrthoDB" id="2333384at2759"/>